<dbReference type="KEGG" id="hro:HELRODRAFT_183778"/>
<dbReference type="EMBL" id="AMQM01008985">
    <property type="status" value="NOT_ANNOTATED_CDS"/>
    <property type="molecule type" value="Genomic_DNA"/>
</dbReference>
<accession>T1FK65</accession>
<organism evidence="2 3">
    <name type="scientific">Helobdella robusta</name>
    <name type="common">Californian leech</name>
    <dbReference type="NCBI Taxonomy" id="6412"/>
    <lineage>
        <taxon>Eukaryota</taxon>
        <taxon>Metazoa</taxon>
        <taxon>Spiralia</taxon>
        <taxon>Lophotrochozoa</taxon>
        <taxon>Annelida</taxon>
        <taxon>Clitellata</taxon>
        <taxon>Hirudinea</taxon>
        <taxon>Rhynchobdellida</taxon>
        <taxon>Glossiphoniidae</taxon>
        <taxon>Helobdella</taxon>
    </lineage>
</organism>
<keyword evidence="3" id="KW-1185">Reference proteome</keyword>
<reference evidence="1 3" key="2">
    <citation type="journal article" date="2013" name="Nature">
        <title>Insights into bilaterian evolution from three spiralian genomes.</title>
        <authorList>
            <person name="Simakov O."/>
            <person name="Marletaz F."/>
            <person name="Cho S.J."/>
            <person name="Edsinger-Gonzales E."/>
            <person name="Havlak P."/>
            <person name="Hellsten U."/>
            <person name="Kuo D.H."/>
            <person name="Larsson T."/>
            <person name="Lv J."/>
            <person name="Arendt D."/>
            <person name="Savage R."/>
            <person name="Osoegawa K."/>
            <person name="de Jong P."/>
            <person name="Grimwood J."/>
            <person name="Chapman J.A."/>
            <person name="Shapiro H."/>
            <person name="Aerts A."/>
            <person name="Otillar R.P."/>
            <person name="Terry A.Y."/>
            <person name="Boore J.L."/>
            <person name="Grigoriev I.V."/>
            <person name="Lindberg D.R."/>
            <person name="Seaver E.C."/>
            <person name="Weisblat D.A."/>
            <person name="Putnam N.H."/>
            <person name="Rokhsar D.S."/>
        </authorList>
    </citation>
    <scope>NUCLEOTIDE SEQUENCE</scope>
</reference>
<proteinExistence type="predicted"/>
<dbReference type="RefSeq" id="XP_009011607.1">
    <property type="nucleotide sequence ID" value="XM_009013359.1"/>
</dbReference>
<dbReference type="EnsemblMetazoa" id="HelroT183778">
    <property type="protein sequence ID" value="HelroP183778"/>
    <property type="gene ID" value="HelroG183778"/>
</dbReference>
<reference evidence="2" key="3">
    <citation type="submission" date="2015-06" db="UniProtKB">
        <authorList>
            <consortium name="EnsemblMetazoa"/>
        </authorList>
    </citation>
    <scope>IDENTIFICATION</scope>
</reference>
<dbReference type="InParanoid" id="T1FK65"/>
<sequence length="164" mass="18762">MKERNFGSFRLGEEYYNVYQRIVRIGLLNVRTIETTGAEQILIFSYVLSFHETILPEDTRENFSTLSEQPDKDYVTIASAEQMVTTTSDDTAKTHATGSDVTVMSYKTTTVTKNLQFPGNPNTECWIIKNQLPDTIIDISKDSDDDDEDDINDTNINILYLIYH</sequence>
<dbReference type="AlphaFoldDB" id="T1FK65"/>
<protein>
    <submittedName>
        <fullName evidence="1 2">Uncharacterized protein</fullName>
    </submittedName>
</protein>
<dbReference type="HOGENOM" id="CLU_1620823_0_0_1"/>
<evidence type="ECO:0000313" key="2">
    <source>
        <dbReference type="EnsemblMetazoa" id="HelroP183778"/>
    </source>
</evidence>
<dbReference type="GeneID" id="20209214"/>
<evidence type="ECO:0000313" key="3">
    <source>
        <dbReference type="Proteomes" id="UP000015101"/>
    </source>
</evidence>
<name>T1FK65_HELRO</name>
<evidence type="ECO:0000313" key="1">
    <source>
        <dbReference type="EMBL" id="ESO10311.1"/>
    </source>
</evidence>
<reference evidence="3" key="1">
    <citation type="submission" date="2012-12" db="EMBL/GenBank/DDBJ databases">
        <authorList>
            <person name="Hellsten U."/>
            <person name="Grimwood J."/>
            <person name="Chapman J.A."/>
            <person name="Shapiro H."/>
            <person name="Aerts A."/>
            <person name="Otillar R.P."/>
            <person name="Terry A.Y."/>
            <person name="Boore J.L."/>
            <person name="Simakov O."/>
            <person name="Marletaz F."/>
            <person name="Cho S.-J."/>
            <person name="Edsinger-Gonzales E."/>
            <person name="Havlak P."/>
            <person name="Kuo D.-H."/>
            <person name="Larsson T."/>
            <person name="Lv J."/>
            <person name="Arendt D."/>
            <person name="Savage R."/>
            <person name="Osoegawa K."/>
            <person name="de Jong P."/>
            <person name="Lindberg D.R."/>
            <person name="Seaver E.C."/>
            <person name="Weisblat D.A."/>
            <person name="Putnam N.H."/>
            <person name="Grigoriev I.V."/>
            <person name="Rokhsar D.S."/>
        </authorList>
    </citation>
    <scope>NUCLEOTIDE SEQUENCE</scope>
</reference>
<dbReference type="CTD" id="20209214"/>
<dbReference type="EMBL" id="KB095895">
    <property type="protein sequence ID" value="ESO10311.1"/>
    <property type="molecule type" value="Genomic_DNA"/>
</dbReference>
<dbReference type="Proteomes" id="UP000015101">
    <property type="component" value="Unassembled WGS sequence"/>
</dbReference>
<gene>
    <name evidence="2" type="primary">20209214</name>
    <name evidence="1" type="ORF">HELRODRAFT_183778</name>
</gene>